<comment type="caution">
    <text evidence="3">The sequence shown here is derived from an EMBL/GenBank/DDBJ whole genome shotgun (WGS) entry which is preliminary data.</text>
</comment>
<feature type="signal peptide" evidence="2">
    <location>
        <begin position="1"/>
        <end position="42"/>
    </location>
</feature>
<organism evidence="3 4">
    <name type="scientific">Candidatus Corynebacterium faecigallinarum</name>
    <dbReference type="NCBI Taxonomy" id="2838528"/>
    <lineage>
        <taxon>Bacteria</taxon>
        <taxon>Bacillati</taxon>
        <taxon>Actinomycetota</taxon>
        <taxon>Actinomycetes</taxon>
        <taxon>Mycobacteriales</taxon>
        <taxon>Corynebacteriaceae</taxon>
        <taxon>Corynebacterium</taxon>
    </lineage>
</organism>
<gene>
    <name evidence="3" type="ORF">H9751_04160</name>
</gene>
<proteinExistence type="predicted"/>
<name>A0A9D2TPW0_9CORY</name>
<evidence type="ECO:0008006" key="5">
    <source>
        <dbReference type="Google" id="ProtNLM"/>
    </source>
</evidence>
<feature type="region of interest" description="Disordered" evidence="1">
    <location>
        <begin position="1"/>
        <end position="21"/>
    </location>
</feature>
<evidence type="ECO:0000256" key="2">
    <source>
        <dbReference type="SAM" id="SignalP"/>
    </source>
</evidence>
<protein>
    <recommendedName>
        <fullName evidence="5">Secreted protein</fullName>
    </recommendedName>
</protein>
<dbReference type="Proteomes" id="UP000823858">
    <property type="component" value="Unassembled WGS sequence"/>
</dbReference>
<reference evidence="3" key="2">
    <citation type="submission" date="2021-04" db="EMBL/GenBank/DDBJ databases">
        <authorList>
            <person name="Gilroy R."/>
        </authorList>
    </citation>
    <scope>NUCLEOTIDE SEQUENCE</scope>
    <source>
        <strain evidence="3">ChiHjej13B12-4958</strain>
    </source>
</reference>
<keyword evidence="2" id="KW-0732">Signal</keyword>
<dbReference type="EMBL" id="DWVP01000009">
    <property type="protein sequence ID" value="HJC84735.1"/>
    <property type="molecule type" value="Genomic_DNA"/>
</dbReference>
<dbReference type="AlphaFoldDB" id="A0A9D2TPW0"/>
<evidence type="ECO:0000256" key="1">
    <source>
        <dbReference type="SAM" id="MobiDB-lite"/>
    </source>
</evidence>
<sequence length="110" mass="11115">MAGTSDYSPRSSRSSRSTRSMRSRVAAIGGAALIAVGGAALAAPPTTATPATELPTQSSQDALDTAGGIVRSAQSSVATSGIVAGWTLYYVVWCPVAVPLNLQNPANCTF</sequence>
<evidence type="ECO:0000313" key="3">
    <source>
        <dbReference type="EMBL" id="HJC84735.1"/>
    </source>
</evidence>
<reference evidence="3" key="1">
    <citation type="journal article" date="2021" name="PeerJ">
        <title>Extensive microbial diversity within the chicken gut microbiome revealed by metagenomics and culture.</title>
        <authorList>
            <person name="Gilroy R."/>
            <person name="Ravi A."/>
            <person name="Getino M."/>
            <person name="Pursley I."/>
            <person name="Horton D.L."/>
            <person name="Alikhan N.F."/>
            <person name="Baker D."/>
            <person name="Gharbi K."/>
            <person name="Hall N."/>
            <person name="Watson M."/>
            <person name="Adriaenssens E.M."/>
            <person name="Foster-Nyarko E."/>
            <person name="Jarju S."/>
            <person name="Secka A."/>
            <person name="Antonio M."/>
            <person name="Oren A."/>
            <person name="Chaudhuri R.R."/>
            <person name="La Ragione R."/>
            <person name="Hildebrand F."/>
            <person name="Pallen M.J."/>
        </authorList>
    </citation>
    <scope>NUCLEOTIDE SEQUENCE</scope>
    <source>
        <strain evidence="3">ChiHjej13B12-4958</strain>
    </source>
</reference>
<feature type="chain" id="PRO_5039017066" description="Secreted protein" evidence="2">
    <location>
        <begin position="43"/>
        <end position="110"/>
    </location>
</feature>
<accession>A0A9D2TPW0</accession>
<evidence type="ECO:0000313" key="4">
    <source>
        <dbReference type="Proteomes" id="UP000823858"/>
    </source>
</evidence>